<reference evidence="4 5" key="1">
    <citation type="submission" date="2012-09" db="EMBL/GenBank/DDBJ databases">
        <title>Genome Sequence of alkane-degrading Bacterium Alcanivorax sp. 6-D-6.</title>
        <authorList>
            <person name="Lai Q."/>
            <person name="Shao Z."/>
        </authorList>
    </citation>
    <scope>NUCLEOTIDE SEQUENCE [LARGE SCALE GENOMIC DNA]</scope>
    <source>
        <strain evidence="4 5">6-D-6</strain>
    </source>
</reference>
<keyword evidence="1" id="KW-1133">Transmembrane helix</keyword>
<evidence type="ECO:0000259" key="2">
    <source>
        <dbReference type="Pfam" id="PF04773"/>
    </source>
</evidence>
<feature type="transmembrane region" description="Helical" evidence="1">
    <location>
        <begin position="105"/>
        <end position="130"/>
    </location>
</feature>
<keyword evidence="1" id="KW-0812">Transmembrane</keyword>
<keyword evidence="5" id="KW-1185">Reference proteome</keyword>
<organism evidence="4 5">
    <name type="scientific">Alcanivorax xiamenensis</name>
    <dbReference type="NCBI Taxonomy" id="1177156"/>
    <lineage>
        <taxon>Bacteria</taxon>
        <taxon>Pseudomonadati</taxon>
        <taxon>Pseudomonadota</taxon>
        <taxon>Gammaproteobacteria</taxon>
        <taxon>Oceanospirillales</taxon>
        <taxon>Alcanivoracaceae</taxon>
        <taxon>Alcanivorax</taxon>
    </lineage>
</organism>
<comment type="caution">
    <text evidence="4">The sequence shown here is derived from an EMBL/GenBank/DDBJ whole genome shotgun (WGS) entry which is preliminary data.</text>
</comment>
<feature type="domain" description="FecR N-terminal" evidence="3">
    <location>
        <begin position="37"/>
        <end position="77"/>
    </location>
</feature>
<dbReference type="Gene3D" id="2.60.120.1440">
    <property type="match status" value="1"/>
</dbReference>
<name>A0ABQ6YB47_9GAMM</name>
<dbReference type="Proteomes" id="UP000771797">
    <property type="component" value="Unassembled WGS sequence"/>
</dbReference>
<dbReference type="InterPro" id="IPR012373">
    <property type="entry name" value="Ferrdict_sens_TM"/>
</dbReference>
<dbReference type="Pfam" id="PF16220">
    <property type="entry name" value="DUF4880"/>
    <property type="match status" value="1"/>
</dbReference>
<dbReference type="PANTHER" id="PTHR30273">
    <property type="entry name" value="PERIPLASMIC SIGNAL SENSOR AND SIGMA FACTOR ACTIVATOR FECR-RELATED"/>
    <property type="match status" value="1"/>
</dbReference>
<proteinExistence type="predicted"/>
<evidence type="ECO:0000313" key="4">
    <source>
        <dbReference type="EMBL" id="KAF0807168.1"/>
    </source>
</evidence>
<dbReference type="RefSeq" id="WP_159660192.1">
    <property type="nucleotide sequence ID" value="NZ_AQPF01000005.1"/>
</dbReference>
<evidence type="ECO:0000259" key="3">
    <source>
        <dbReference type="Pfam" id="PF16220"/>
    </source>
</evidence>
<evidence type="ECO:0000313" key="5">
    <source>
        <dbReference type="Proteomes" id="UP000771797"/>
    </source>
</evidence>
<accession>A0ABQ6YB47</accession>
<dbReference type="InterPro" id="IPR032623">
    <property type="entry name" value="FecR_N"/>
</dbReference>
<gene>
    <name evidence="4" type="ORF">A6D6_01167</name>
</gene>
<protein>
    <submittedName>
        <fullName evidence="4">Protein fecR</fullName>
    </submittedName>
</protein>
<dbReference type="PANTHER" id="PTHR30273:SF2">
    <property type="entry name" value="PROTEIN FECR"/>
    <property type="match status" value="1"/>
</dbReference>
<dbReference type="EMBL" id="AQPF01000005">
    <property type="protein sequence ID" value="KAF0807168.1"/>
    <property type="molecule type" value="Genomic_DNA"/>
</dbReference>
<dbReference type="InterPro" id="IPR006860">
    <property type="entry name" value="FecR"/>
</dbReference>
<sequence length="342" mass="37221">MMIKTRASFVMYNASSHQEGLMTLEPPHTDREQHISEAMDWLLRLQDDPANTDLHRQHQAWLDAGPGHVEAWRHARQTWRLLRAAPEGREQPVPAPSPTPNRQRLLRAVGAVAVAACLLLAVGPTALLHWQADHITGTAVNQTLTLADGSTIHLGADSALSTDFDTGTRTVTLLRGEAFFDVTPDPGRPFVVHARDLDVTVLGTRFNVAIGGLSDTVSVASGKVRVEQTGSSSPRLLGQLQPGEQISLFHDGTLERSTLATEDVAGWRGNRLFVNGATVADVVATLQRYHRGHIFLADKTLATKRVTGVYDLSTPDQALDNLIATHQGHLLSLSPLLRIISD</sequence>
<keyword evidence="1" id="KW-0472">Membrane</keyword>
<dbReference type="Pfam" id="PF04773">
    <property type="entry name" value="FecR"/>
    <property type="match status" value="1"/>
</dbReference>
<feature type="domain" description="FecR protein" evidence="2">
    <location>
        <begin position="134"/>
        <end position="225"/>
    </location>
</feature>
<evidence type="ECO:0000256" key="1">
    <source>
        <dbReference type="SAM" id="Phobius"/>
    </source>
</evidence>
<dbReference type="PIRSF" id="PIRSF018266">
    <property type="entry name" value="FecR"/>
    <property type="match status" value="1"/>
</dbReference>